<gene>
    <name evidence="3" type="ORF">H6G24_27390</name>
</gene>
<organism evidence="3 4">
    <name type="scientific">Calothrix parietina FACHB-288</name>
    <dbReference type="NCBI Taxonomy" id="2692896"/>
    <lineage>
        <taxon>Bacteria</taxon>
        <taxon>Bacillati</taxon>
        <taxon>Cyanobacteriota</taxon>
        <taxon>Cyanophyceae</taxon>
        <taxon>Nostocales</taxon>
        <taxon>Calotrichaceae</taxon>
        <taxon>Calothrix</taxon>
    </lineage>
</organism>
<feature type="compositionally biased region" description="Polar residues" evidence="1">
    <location>
        <begin position="177"/>
        <end position="192"/>
    </location>
</feature>
<accession>A0ABR8AKL8</accession>
<dbReference type="EMBL" id="JACJQH010000054">
    <property type="protein sequence ID" value="MBD2199162.1"/>
    <property type="molecule type" value="Genomic_DNA"/>
</dbReference>
<dbReference type="Pfam" id="PF14218">
    <property type="entry name" value="COP23"/>
    <property type="match status" value="1"/>
</dbReference>
<evidence type="ECO:0000313" key="3">
    <source>
        <dbReference type="EMBL" id="MBD2199162.1"/>
    </source>
</evidence>
<keyword evidence="2" id="KW-0732">Signal</keyword>
<dbReference type="RefSeq" id="WP_190548213.1">
    <property type="nucleotide sequence ID" value="NZ_CAWPNO010000089.1"/>
</dbReference>
<sequence>MNTTVQSSAKALSLAVFTSLAAVLSCHQPSLAQSTTFFCDRNSQGVLTTYAQTKSRNVPVIRWKSWDFAAAGYTPEQRCEEVSRRFQTYKNNGMLNYITTGIMNRQSVVCVSSAKGGGCQGLLFTLKPGANASRVLQQLFDISEGKSNTVVYESFGSSRNTPTDTNYIDVNQLLNITPEESTSDPTPSTQPEVISPERVW</sequence>
<dbReference type="InterPro" id="IPR025478">
    <property type="entry name" value="COP23"/>
</dbReference>
<name>A0ABR8AKL8_9CYAN</name>
<proteinExistence type="predicted"/>
<keyword evidence="4" id="KW-1185">Reference proteome</keyword>
<evidence type="ECO:0000256" key="2">
    <source>
        <dbReference type="SAM" id="SignalP"/>
    </source>
</evidence>
<feature type="chain" id="PRO_5047445529" description="Circadian oscillating protein COP23" evidence="2">
    <location>
        <begin position="22"/>
        <end position="200"/>
    </location>
</feature>
<evidence type="ECO:0000256" key="1">
    <source>
        <dbReference type="SAM" id="MobiDB-lite"/>
    </source>
</evidence>
<feature type="region of interest" description="Disordered" evidence="1">
    <location>
        <begin position="177"/>
        <end position="200"/>
    </location>
</feature>
<reference evidence="3 4" key="1">
    <citation type="journal article" date="2020" name="ISME J.">
        <title>Comparative genomics reveals insights into cyanobacterial evolution and habitat adaptation.</title>
        <authorList>
            <person name="Chen M.Y."/>
            <person name="Teng W.K."/>
            <person name="Zhao L."/>
            <person name="Hu C.X."/>
            <person name="Zhou Y.K."/>
            <person name="Han B.P."/>
            <person name="Song L.R."/>
            <person name="Shu W.S."/>
        </authorList>
    </citation>
    <scope>NUCLEOTIDE SEQUENCE [LARGE SCALE GENOMIC DNA]</scope>
    <source>
        <strain evidence="3 4">FACHB-288</strain>
    </source>
</reference>
<protein>
    <recommendedName>
        <fullName evidence="5">Circadian oscillating protein COP23</fullName>
    </recommendedName>
</protein>
<comment type="caution">
    <text evidence="3">The sequence shown here is derived from an EMBL/GenBank/DDBJ whole genome shotgun (WGS) entry which is preliminary data.</text>
</comment>
<feature type="signal peptide" evidence="2">
    <location>
        <begin position="1"/>
        <end position="21"/>
    </location>
</feature>
<evidence type="ECO:0008006" key="5">
    <source>
        <dbReference type="Google" id="ProtNLM"/>
    </source>
</evidence>
<evidence type="ECO:0000313" key="4">
    <source>
        <dbReference type="Proteomes" id="UP000658514"/>
    </source>
</evidence>
<dbReference type="Proteomes" id="UP000658514">
    <property type="component" value="Unassembled WGS sequence"/>
</dbReference>